<dbReference type="GO" id="GO:0004067">
    <property type="term" value="F:asparaginase activity"/>
    <property type="evidence" value="ECO:0007669"/>
    <property type="project" value="UniProtKB-UniRule"/>
</dbReference>
<dbReference type="Gene3D" id="3.40.50.40">
    <property type="match status" value="1"/>
</dbReference>
<dbReference type="EMBL" id="NKXO01000060">
    <property type="protein sequence ID" value="PKQ65308.1"/>
    <property type="molecule type" value="Genomic_DNA"/>
</dbReference>
<dbReference type="CDD" id="cd08963">
    <property type="entry name" value="L-asparaginase_I"/>
    <property type="match status" value="1"/>
</dbReference>
<evidence type="ECO:0000259" key="7">
    <source>
        <dbReference type="Pfam" id="PF17763"/>
    </source>
</evidence>
<dbReference type="SFLD" id="SFLDS00057">
    <property type="entry name" value="Glutaminase/Asparaginase"/>
    <property type="match status" value="1"/>
</dbReference>
<dbReference type="PRINTS" id="PR00139">
    <property type="entry name" value="ASNGLNASE"/>
</dbReference>
<dbReference type="PROSITE" id="PS51732">
    <property type="entry name" value="ASN_GLN_ASE_3"/>
    <property type="match status" value="1"/>
</dbReference>
<evidence type="ECO:0000256" key="5">
    <source>
        <dbReference type="PROSITE-ProRule" id="PRU10100"/>
    </source>
</evidence>
<keyword evidence="9" id="KW-1185">Reference proteome</keyword>
<organism evidence="8 9">
    <name type="scientific">Raineya orbicola</name>
    <dbReference type="NCBI Taxonomy" id="2016530"/>
    <lineage>
        <taxon>Bacteria</taxon>
        <taxon>Pseudomonadati</taxon>
        <taxon>Bacteroidota</taxon>
        <taxon>Cytophagia</taxon>
        <taxon>Cytophagales</taxon>
        <taxon>Raineyaceae</taxon>
        <taxon>Raineya</taxon>
    </lineage>
</organism>
<dbReference type="NCBIfam" id="TIGR00519">
    <property type="entry name" value="asnASE_I"/>
    <property type="match status" value="1"/>
</dbReference>
<evidence type="ECO:0000313" key="8">
    <source>
        <dbReference type="EMBL" id="PKQ65308.1"/>
    </source>
</evidence>
<dbReference type="PANTHER" id="PTHR11707:SF28">
    <property type="entry name" value="60 KDA LYSOPHOSPHOLIPASE"/>
    <property type="match status" value="1"/>
</dbReference>
<dbReference type="PANTHER" id="PTHR11707">
    <property type="entry name" value="L-ASPARAGINASE"/>
    <property type="match status" value="1"/>
</dbReference>
<evidence type="ECO:0000256" key="1">
    <source>
        <dbReference type="ARBA" id="ARBA00012920"/>
    </source>
</evidence>
<dbReference type="OrthoDB" id="9788068at2"/>
<evidence type="ECO:0000256" key="4">
    <source>
        <dbReference type="PIRSR" id="PIRSR001220-2"/>
    </source>
</evidence>
<feature type="active site" evidence="5">
    <location>
        <position position="101"/>
    </location>
</feature>
<dbReference type="InterPro" id="IPR006034">
    <property type="entry name" value="Asparaginase/glutaminase-like"/>
</dbReference>
<keyword evidence="2" id="KW-0378">Hydrolase</keyword>
<proteinExistence type="predicted"/>
<dbReference type="InterPro" id="IPR027475">
    <property type="entry name" value="Asparaginase/glutaminase_AS2"/>
</dbReference>
<protein>
    <recommendedName>
        <fullName evidence="1">asparaginase</fullName>
        <ecNumber evidence="1">3.5.1.1</ecNumber>
    </recommendedName>
</protein>
<dbReference type="FunFam" id="3.40.50.40:FF:000001">
    <property type="entry name" value="L-asparaginase 1"/>
    <property type="match status" value="1"/>
</dbReference>
<reference evidence="8 9" key="1">
    <citation type="submission" date="2017-06" db="EMBL/GenBank/DDBJ databases">
        <title>Raineya orbicola gen. nov., sp. nov. a slightly thermophilic bacterium of the phylum Bacteroidetes and the description of Raineyaceae fam. nov.</title>
        <authorList>
            <person name="Albuquerque L."/>
            <person name="Polonia A.R.M."/>
            <person name="Barroso C."/>
            <person name="Froufe H.J.C."/>
            <person name="Lage O."/>
            <person name="Lobo-Da-Cunha A."/>
            <person name="Egas C."/>
            <person name="Da Costa M.S."/>
        </authorList>
    </citation>
    <scope>NUCLEOTIDE SEQUENCE [LARGE SCALE GENOMIC DNA]</scope>
    <source>
        <strain evidence="8 9">SPSPC-11</strain>
    </source>
</reference>
<dbReference type="InterPro" id="IPR006033">
    <property type="entry name" value="AsnA_fam"/>
</dbReference>
<feature type="binding site" evidence="4">
    <location>
        <begin position="101"/>
        <end position="102"/>
    </location>
    <ligand>
        <name>substrate</name>
    </ligand>
</feature>
<dbReference type="PIRSF" id="PIRSF001220">
    <property type="entry name" value="L-ASNase_gatD"/>
    <property type="match status" value="1"/>
</dbReference>
<dbReference type="Proteomes" id="UP000233387">
    <property type="component" value="Unassembled WGS sequence"/>
</dbReference>
<dbReference type="PROSITE" id="PS00917">
    <property type="entry name" value="ASN_GLN_ASE_2"/>
    <property type="match status" value="1"/>
</dbReference>
<sequence length="352" mass="39083">MRTITINTATPLPPQAAILVIYTGGTLGMGYNAQGVLSPLDFERIQERIPELNRFDYEITVIAFDKPLDSSNIVPNHWLILAEIIERNYEKFDGFVILHGTDTMAYTASALSFLFENLAKPVILTGAQLPIGQARNDARTNFVTALEIAGSRNGEGKALVPEVCIYFDYFLWRGNRSRKVESRHFDAFSSQNYPHLAEVGIDIQYNFSAIMPLPAQAFRVHTKMENSVGLVKIFPGMPEIFLEKALLENDLQAIVLETYGSGNAPTHEYFLKTLEKAILQGKILLNISQCYGGMVMQGKYETSKSLADMGVVSGKDITTEAAVTKLMFLLGQNLPKTETEKLLAISLRGEMS</sequence>
<evidence type="ECO:0000313" key="9">
    <source>
        <dbReference type="Proteomes" id="UP000233387"/>
    </source>
</evidence>
<dbReference type="SUPFAM" id="SSF53774">
    <property type="entry name" value="Glutaminase/Asparaginase"/>
    <property type="match status" value="1"/>
</dbReference>
<dbReference type="InterPro" id="IPR027474">
    <property type="entry name" value="L-asparaginase_N"/>
</dbReference>
<dbReference type="InterPro" id="IPR027473">
    <property type="entry name" value="L-asparaginase_C"/>
</dbReference>
<evidence type="ECO:0000259" key="6">
    <source>
        <dbReference type="Pfam" id="PF00710"/>
    </source>
</evidence>
<dbReference type="Pfam" id="PF17763">
    <property type="entry name" value="Asparaginase_C"/>
    <property type="match status" value="1"/>
</dbReference>
<feature type="active site" description="O-isoaspartyl threonine intermediate" evidence="3">
    <location>
        <position position="26"/>
    </location>
</feature>
<feature type="binding site" evidence="4">
    <location>
        <position position="70"/>
    </location>
    <ligand>
        <name>substrate</name>
    </ligand>
</feature>
<dbReference type="SMART" id="SM00870">
    <property type="entry name" value="Asparaginase"/>
    <property type="match status" value="1"/>
</dbReference>
<dbReference type="AlphaFoldDB" id="A0A2N3I4T0"/>
<dbReference type="InterPro" id="IPR040919">
    <property type="entry name" value="Asparaginase_C"/>
</dbReference>
<dbReference type="InterPro" id="IPR041725">
    <property type="entry name" value="L-asparaginase_I"/>
</dbReference>
<feature type="domain" description="Asparaginase/glutaminase C-terminal" evidence="7">
    <location>
        <begin position="228"/>
        <end position="342"/>
    </location>
</feature>
<dbReference type="Gene3D" id="3.40.50.1170">
    <property type="entry name" value="L-asparaginase, N-terminal domain"/>
    <property type="match status" value="1"/>
</dbReference>
<comment type="caution">
    <text evidence="8">The sequence shown here is derived from an EMBL/GenBank/DDBJ whole genome shotgun (WGS) entry which is preliminary data.</text>
</comment>
<dbReference type="InterPro" id="IPR037152">
    <property type="entry name" value="L-asparaginase_N_sf"/>
</dbReference>
<dbReference type="PIRSF" id="PIRSF500176">
    <property type="entry name" value="L_ASNase"/>
    <property type="match status" value="1"/>
</dbReference>
<gene>
    <name evidence="8" type="ORF">Rain11_2553</name>
</gene>
<dbReference type="InterPro" id="IPR036152">
    <property type="entry name" value="Asp/glu_Ase-like_sf"/>
</dbReference>
<dbReference type="RefSeq" id="WP_101359810.1">
    <property type="nucleotide sequence ID" value="NZ_NKXO01000060.1"/>
</dbReference>
<feature type="domain" description="L-asparaginase N-terminal" evidence="6">
    <location>
        <begin position="18"/>
        <end position="207"/>
    </location>
</feature>
<accession>A0A2N3I4T0</accession>
<evidence type="ECO:0000256" key="2">
    <source>
        <dbReference type="ARBA" id="ARBA00022801"/>
    </source>
</evidence>
<dbReference type="GO" id="GO:0009066">
    <property type="term" value="P:aspartate family amino acid metabolic process"/>
    <property type="evidence" value="ECO:0007669"/>
    <property type="project" value="UniProtKB-ARBA"/>
</dbReference>
<name>A0A2N3I4T0_9BACT</name>
<evidence type="ECO:0000256" key="3">
    <source>
        <dbReference type="PIRSR" id="PIRSR001220-1"/>
    </source>
</evidence>
<dbReference type="EC" id="3.5.1.1" evidence="1"/>
<dbReference type="Pfam" id="PF00710">
    <property type="entry name" value="Asparaginase"/>
    <property type="match status" value="1"/>
</dbReference>